<dbReference type="PANTHER" id="PTHR45228">
    <property type="entry name" value="CYCLIC DI-GMP PHOSPHODIESTERASE TM_0186-RELATED"/>
    <property type="match status" value="1"/>
</dbReference>
<dbReference type="InterPro" id="IPR035965">
    <property type="entry name" value="PAS-like_dom_sf"/>
</dbReference>
<dbReference type="SUPFAM" id="SSF55785">
    <property type="entry name" value="PYP-like sensor domain (PAS domain)"/>
    <property type="match status" value="1"/>
</dbReference>
<dbReference type="NCBIfam" id="TIGR00254">
    <property type="entry name" value="GGDEF"/>
    <property type="match status" value="1"/>
</dbReference>
<dbReference type="InterPro" id="IPR052020">
    <property type="entry name" value="Cyclic_di-GMP/3'3'-cGAMP_PDE"/>
</dbReference>
<dbReference type="InterPro" id="IPR000014">
    <property type="entry name" value="PAS"/>
</dbReference>
<dbReference type="FunFam" id="3.30.70.270:FF:000001">
    <property type="entry name" value="Diguanylate cyclase domain protein"/>
    <property type="match status" value="1"/>
</dbReference>
<protein>
    <submittedName>
        <fullName evidence="6">Unannotated protein</fullName>
    </submittedName>
</protein>
<dbReference type="Pfam" id="PF13487">
    <property type="entry name" value="HD_5"/>
    <property type="match status" value="1"/>
</dbReference>
<proteinExistence type="predicted"/>
<dbReference type="InterPro" id="IPR003607">
    <property type="entry name" value="HD/PDEase_dom"/>
</dbReference>
<dbReference type="InterPro" id="IPR043128">
    <property type="entry name" value="Rev_trsase/Diguanyl_cyclase"/>
</dbReference>
<dbReference type="CDD" id="cd01949">
    <property type="entry name" value="GGDEF"/>
    <property type="match status" value="1"/>
</dbReference>
<dbReference type="PROSITE" id="PS51832">
    <property type="entry name" value="HD_GYP"/>
    <property type="match status" value="1"/>
</dbReference>
<evidence type="ECO:0000313" key="6">
    <source>
        <dbReference type="EMBL" id="CAB4824595.1"/>
    </source>
</evidence>
<feature type="domain" description="PAC" evidence="2">
    <location>
        <begin position="304"/>
        <end position="358"/>
    </location>
</feature>
<dbReference type="InterPro" id="IPR000700">
    <property type="entry name" value="PAS-assoc_C"/>
</dbReference>
<evidence type="ECO:0000259" key="5">
    <source>
        <dbReference type="PROSITE" id="PS51832"/>
    </source>
</evidence>
<dbReference type="PROSITE" id="PS51831">
    <property type="entry name" value="HD"/>
    <property type="match status" value="1"/>
</dbReference>
<dbReference type="Gene3D" id="1.10.3210.10">
    <property type="entry name" value="Hypothetical protein af1432"/>
    <property type="match status" value="1"/>
</dbReference>
<feature type="domain" description="HD" evidence="4">
    <location>
        <begin position="38"/>
        <end position="162"/>
    </location>
</feature>
<dbReference type="Gene3D" id="3.30.70.270">
    <property type="match status" value="1"/>
</dbReference>
<gene>
    <name evidence="6" type="ORF">UFOPK3004_02036</name>
</gene>
<dbReference type="PROSITE" id="PS50887">
    <property type="entry name" value="GGDEF"/>
    <property type="match status" value="1"/>
</dbReference>
<evidence type="ECO:0000259" key="4">
    <source>
        <dbReference type="PROSITE" id="PS51831"/>
    </source>
</evidence>
<dbReference type="InterPro" id="IPR000160">
    <property type="entry name" value="GGDEF_dom"/>
</dbReference>
<dbReference type="Pfam" id="PF13426">
    <property type="entry name" value="PAS_9"/>
    <property type="match status" value="1"/>
</dbReference>
<feature type="domain" description="GGDEF" evidence="3">
    <location>
        <begin position="390"/>
        <end position="524"/>
    </location>
</feature>
<name>A0A6J6ZVP7_9ZZZZ</name>
<dbReference type="PANTHER" id="PTHR45228:SF1">
    <property type="entry name" value="CYCLIC DI-GMP PHOSPHODIESTERASE TM_0186"/>
    <property type="match status" value="1"/>
</dbReference>
<dbReference type="InterPro" id="IPR006674">
    <property type="entry name" value="HD_domain"/>
</dbReference>
<feature type="domain" description="PAS" evidence="1">
    <location>
        <begin position="230"/>
        <end position="274"/>
    </location>
</feature>
<dbReference type="InterPro" id="IPR037522">
    <property type="entry name" value="HD_GYP_dom"/>
</dbReference>
<reference evidence="6" key="1">
    <citation type="submission" date="2020-05" db="EMBL/GenBank/DDBJ databases">
        <authorList>
            <person name="Chiriac C."/>
            <person name="Salcher M."/>
            <person name="Ghai R."/>
            <person name="Kavagutti S V."/>
        </authorList>
    </citation>
    <scope>NUCLEOTIDE SEQUENCE</scope>
</reference>
<dbReference type="Gene3D" id="3.30.450.20">
    <property type="entry name" value="PAS domain"/>
    <property type="match status" value="1"/>
</dbReference>
<dbReference type="CDD" id="cd00130">
    <property type="entry name" value="PAS"/>
    <property type="match status" value="1"/>
</dbReference>
<dbReference type="SUPFAM" id="SSF109604">
    <property type="entry name" value="HD-domain/PDEase-like"/>
    <property type="match status" value="1"/>
</dbReference>
<dbReference type="EMBL" id="CAFAAL010000312">
    <property type="protein sequence ID" value="CAB4824595.1"/>
    <property type="molecule type" value="Genomic_DNA"/>
</dbReference>
<sequence length="526" mass="59932">MKLIKDTPSLFNALNEHEVEIEAILRIEKAIKHRDNGTGAHTIRVSKYSGLIARHLGFSEKALDDLMLASTCHDIGKIGIPDYILYKQGTLTDEEFNVMKKHAEIGHDILKDSKSPVLREAADIALCHHEKHDGTGYPRGIKGDNIPLSAKIIAVADVFDSLLSTRAYKPNWNINQVIHHLEFNKGKHFDPTCVEAFMANMLEALKLRDSFEGDLSYVFDFTSKLKLHQPEERFQELFQSSPVGIAMIDQLSGEFLEVNKQLLDYTGYTKEEFLKLTFWDITPKEYEFQEIQQMHDLNAYGYFGPNEKEYIRKDGTRFPIMIQAFNASHNRKSEGRNIVWGIIQDISKTKEKEDQLHAMALHDDLTGLPNRRLLTDRVRQEIAKSSRNKTKFALIAFDIDKFKPVNDRFGHIVGDTLLREISSRASFILQRSSDTICRIGGDEFVILLPDIDSVLNATLIANKIRTAFEEVFEIDGHSIYITCSMGIALYPDHGIDELILFRLADDALYKSKNMGRNCISVSSLDY</sequence>
<dbReference type="InterPro" id="IPR029787">
    <property type="entry name" value="Nucleotide_cyclase"/>
</dbReference>
<dbReference type="SMART" id="SM00267">
    <property type="entry name" value="GGDEF"/>
    <property type="match status" value="1"/>
</dbReference>
<dbReference type="Pfam" id="PF00990">
    <property type="entry name" value="GGDEF"/>
    <property type="match status" value="1"/>
</dbReference>
<dbReference type="SMART" id="SM00091">
    <property type="entry name" value="PAS"/>
    <property type="match status" value="1"/>
</dbReference>
<evidence type="ECO:0000259" key="2">
    <source>
        <dbReference type="PROSITE" id="PS50113"/>
    </source>
</evidence>
<evidence type="ECO:0000259" key="3">
    <source>
        <dbReference type="PROSITE" id="PS50887"/>
    </source>
</evidence>
<organism evidence="6">
    <name type="scientific">freshwater metagenome</name>
    <dbReference type="NCBI Taxonomy" id="449393"/>
    <lineage>
        <taxon>unclassified sequences</taxon>
        <taxon>metagenomes</taxon>
        <taxon>ecological metagenomes</taxon>
    </lineage>
</organism>
<dbReference type="CDD" id="cd00077">
    <property type="entry name" value="HDc"/>
    <property type="match status" value="1"/>
</dbReference>
<feature type="domain" description="HD-GYP" evidence="5">
    <location>
        <begin position="16"/>
        <end position="213"/>
    </location>
</feature>
<evidence type="ECO:0000259" key="1">
    <source>
        <dbReference type="PROSITE" id="PS50112"/>
    </source>
</evidence>
<dbReference type="PROSITE" id="PS50112">
    <property type="entry name" value="PAS"/>
    <property type="match status" value="1"/>
</dbReference>
<dbReference type="NCBIfam" id="TIGR00229">
    <property type="entry name" value="sensory_box"/>
    <property type="match status" value="1"/>
</dbReference>
<accession>A0A6J6ZVP7</accession>
<dbReference type="PROSITE" id="PS50113">
    <property type="entry name" value="PAC"/>
    <property type="match status" value="1"/>
</dbReference>
<dbReference type="SMART" id="SM00471">
    <property type="entry name" value="HDc"/>
    <property type="match status" value="1"/>
</dbReference>
<dbReference type="SUPFAM" id="SSF55073">
    <property type="entry name" value="Nucleotide cyclase"/>
    <property type="match status" value="1"/>
</dbReference>
<dbReference type="AlphaFoldDB" id="A0A6J6ZVP7"/>